<comment type="similarity">
    <text evidence="1">Belongs to the UPF0045 family.</text>
</comment>
<dbReference type="GO" id="GO:0005829">
    <property type="term" value="C:cytosol"/>
    <property type="evidence" value="ECO:0007669"/>
    <property type="project" value="TreeGrafter"/>
</dbReference>
<dbReference type="PANTHER" id="PTHR33777:SF1">
    <property type="entry name" value="UPF0045 PROTEIN ECM15"/>
    <property type="match status" value="1"/>
</dbReference>
<dbReference type="Gene3D" id="3.30.70.930">
    <property type="match status" value="1"/>
</dbReference>
<keyword evidence="4" id="KW-1185">Reference proteome</keyword>
<proteinExistence type="inferred from homology"/>
<feature type="domain" description="Thiamine-binding protein" evidence="2">
    <location>
        <begin position="5"/>
        <end position="95"/>
    </location>
</feature>
<dbReference type="PANTHER" id="PTHR33777">
    <property type="entry name" value="UPF0045 PROTEIN ECM15"/>
    <property type="match status" value="1"/>
</dbReference>
<evidence type="ECO:0000313" key="3">
    <source>
        <dbReference type="EMBL" id="ABB39214.1"/>
    </source>
</evidence>
<evidence type="ECO:0000313" key="4">
    <source>
        <dbReference type="Proteomes" id="UP000002710"/>
    </source>
</evidence>
<dbReference type="Proteomes" id="UP000002710">
    <property type="component" value="Chromosome"/>
</dbReference>
<organism evidence="3 4">
    <name type="scientific">Oleidesulfovibrio alaskensis (strain ATCC BAA-1058 / DSM 17464 / G20)</name>
    <name type="common">Desulfovibrio alaskensis</name>
    <dbReference type="NCBI Taxonomy" id="207559"/>
    <lineage>
        <taxon>Bacteria</taxon>
        <taxon>Pseudomonadati</taxon>
        <taxon>Thermodesulfobacteriota</taxon>
        <taxon>Desulfovibrionia</taxon>
        <taxon>Desulfovibrionales</taxon>
        <taxon>Desulfovibrionaceae</taxon>
        <taxon>Oleidesulfovibrio</taxon>
    </lineage>
</organism>
<evidence type="ECO:0000256" key="1">
    <source>
        <dbReference type="ARBA" id="ARBA00010272"/>
    </source>
</evidence>
<dbReference type="InterPro" id="IPR002767">
    <property type="entry name" value="Thiamine_BP"/>
</dbReference>
<dbReference type="SUPFAM" id="SSF89957">
    <property type="entry name" value="MTH1187/YkoF-like"/>
    <property type="match status" value="1"/>
</dbReference>
<reference evidence="3 4" key="1">
    <citation type="journal article" date="2011" name="J. Bacteriol.">
        <title>Complete genome sequence and updated annotation of Desulfovibrio alaskensis G20.</title>
        <authorList>
            <person name="Hauser L.J."/>
            <person name="Land M.L."/>
            <person name="Brown S.D."/>
            <person name="Larimer F."/>
            <person name="Keller K.L."/>
            <person name="Rapp-Giles B.J."/>
            <person name="Price M.N."/>
            <person name="Lin M."/>
            <person name="Bruce D.C."/>
            <person name="Detter J.C."/>
            <person name="Tapia R."/>
            <person name="Han C.S."/>
            <person name="Goodwin L.A."/>
            <person name="Cheng J.F."/>
            <person name="Pitluck S."/>
            <person name="Copeland A."/>
            <person name="Lucas S."/>
            <person name="Nolan M."/>
            <person name="Lapidus A.L."/>
            <person name="Palumbo A.V."/>
            <person name="Wall J.D."/>
        </authorList>
    </citation>
    <scope>NUCLEOTIDE SEQUENCE [LARGE SCALE GENOMIC DNA]</scope>
    <source>
        <strain evidence="4">ATCC BAA 1058 / DSM 17464 / G20</strain>
    </source>
</reference>
<dbReference type="EMBL" id="CP000112">
    <property type="protein sequence ID" value="ABB39214.1"/>
    <property type="molecule type" value="Genomic_DNA"/>
</dbReference>
<accession>Q30YN2</accession>
<dbReference type="InterPro" id="IPR029756">
    <property type="entry name" value="MTH1187/YkoF-like"/>
</dbReference>
<dbReference type="HOGENOM" id="CLU_137479_1_2_7"/>
<protein>
    <recommendedName>
        <fullName evidence="2">Thiamine-binding protein domain-containing protein</fullName>
    </recommendedName>
</protein>
<name>Q30YN2_OLEA2</name>
<dbReference type="InterPro" id="IPR051614">
    <property type="entry name" value="UPF0045_domain"/>
</dbReference>
<sequence>MSVMAELAMFPMNPATGGSLSPYVARVLNIVRASGLGHSLGPMGTVIEGEWDEVMQCITACFRELEKDCDRVYMTLKVDWKRGTRPRMEQKTQSVLQKL</sequence>
<dbReference type="RefSeq" id="WP_011368283.1">
    <property type="nucleotide sequence ID" value="NC_007519.1"/>
</dbReference>
<evidence type="ECO:0000259" key="2">
    <source>
        <dbReference type="Pfam" id="PF01910"/>
    </source>
</evidence>
<dbReference type="Pfam" id="PF01910">
    <property type="entry name" value="Thiamine_BP"/>
    <property type="match status" value="1"/>
</dbReference>
<gene>
    <name evidence="3" type="ordered locus">Dde_2417</name>
</gene>
<dbReference type="KEGG" id="dde:Dde_2417"/>
<dbReference type="AlphaFoldDB" id="Q30YN2"/>
<dbReference type="eggNOG" id="COG0011">
    <property type="taxonomic scope" value="Bacteria"/>
</dbReference>
<dbReference type="NCBIfam" id="TIGR00106">
    <property type="entry name" value="MTH1187 family thiamine-binding protein"/>
    <property type="match status" value="1"/>
</dbReference>